<dbReference type="PROSITE" id="PS51257">
    <property type="entry name" value="PROKAR_LIPOPROTEIN"/>
    <property type="match status" value="1"/>
</dbReference>
<sequence length="231" mass="26516">MKVLIYSFLCWGLWVACLPAQAQTTQQQFVKRLRGYQVILAKQYIKESGGMLPDTTSPAALIANEKIGIFAKMNSQTAEFILGGRPYAYNVQVVQWSTSRGKKFWTVIRYLANYGEPSKPIRFKDFKIIDLQFRNIKAQVLPKTTMTRWQQAYEASIKKNCDNYKGQKIGSLDDPVSETMTLSLGYGGTTNDRAMSFTVRLRYKTRYTVCTLFMGELMFNKTKGIFEFKAY</sequence>
<accession>A1ZT46</accession>
<comment type="caution">
    <text evidence="2">The sequence shown here is derived from an EMBL/GenBank/DDBJ whole genome shotgun (WGS) entry which is preliminary data.</text>
</comment>
<dbReference type="Proteomes" id="UP000004095">
    <property type="component" value="Unassembled WGS sequence"/>
</dbReference>
<proteinExistence type="predicted"/>
<dbReference type="EMBL" id="AAWS01000034">
    <property type="protein sequence ID" value="EAY26436.1"/>
    <property type="molecule type" value="Genomic_DNA"/>
</dbReference>
<evidence type="ECO:0000256" key="1">
    <source>
        <dbReference type="SAM" id="SignalP"/>
    </source>
</evidence>
<reference evidence="2 3" key="1">
    <citation type="submission" date="2007-01" db="EMBL/GenBank/DDBJ databases">
        <authorList>
            <person name="Haygood M."/>
            <person name="Podell S."/>
            <person name="Anderson C."/>
            <person name="Hopkinson B."/>
            <person name="Roe K."/>
            <person name="Barbeau K."/>
            <person name="Gaasterland T."/>
            <person name="Ferriera S."/>
            <person name="Johnson J."/>
            <person name="Kravitz S."/>
            <person name="Beeson K."/>
            <person name="Sutton G."/>
            <person name="Rogers Y.-H."/>
            <person name="Friedman R."/>
            <person name="Frazier M."/>
            <person name="Venter J.C."/>
        </authorList>
    </citation>
    <scope>NUCLEOTIDE SEQUENCE [LARGE SCALE GENOMIC DNA]</scope>
    <source>
        <strain evidence="2 3">ATCC 23134</strain>
    </source>
</reference>
<dbReference type="RefSeq" id="WP_002700972.1">
    <property type="nucleotide sequence ID" value="NZ_AAWS01000034.1"/>
</dbReference>
<dbReference type="AlphaFoldDB" id="A1ZT46"/>
<keyword evidence="2" id="KW-0449">Lipoprotein</keyword>
<evidence type="ECO:0000313" key="3">
    <source>
        <dbReference type="Proteomes" id="UP000004095"/>
    </source>
</evidence>
<evidence type="ECO:0000313" key="2">
    <source>
        <dbReference type="EMBL" id="EAY26436.1"/>
    </source>
</evidence>
<keyword evidence="1" id="KW-0732">Signal</keyword>
<organism evidence="2 3">
    <name type="scientific">Microscilla marina ATCC 23134</name>
    <dbReference type="NCBI Taxonomy" id="313606"/>
    <lineage>
        <taxon>Bacteria</taxon>
        <taxon>Pseudomonadati</taxon>
        <taxon>Bacteroidota</taxon>
        <taxon>Cytophagia</taxon>
        <taxon>Cytophagales</taxon>
        <taxon>Microscillaceae</taxon>
        <taxon>Microscilla</taxon>
    </lineage>
</organism>
<feature type="signal peptide" evidence="1">
    <location>
        <begin position="1"/>
        <end position="22"/>
    </location>
</feature>
<protein>
    <submittedName>
        <fullName evidence="2">Lipoprotein, putative</fullName>
    </submittedName>
</protein>
<name>A1ZT46_MICM2</name>
<gene>
    <name evidence="2" type="ORF">M23134_07031</name>
</gene>
<keyword evidence="3" id="KW-1185">Reference proteome</keyword>
<feature type="chain" id="PRO_5002641639" evidence="1">
    <location>
        <begin position="23"/>
        <end position="231"/>
    </location>
</feature>